<dbReference type="Pfam" id="PF01381">
    <property type="entry name" value="HTH_3"/>
    <property type="match status" value="1"/>
</dbReference>
<dbReference type="GO" id="GO:0005829">
    <property type="term" value="C:cytosol"/>
    <property type="evidence" value="ECO:0007669"/>
    <property type="project" value="TreeGrafter"/>
</dbReference>
<evidence type="ECO:0000313" key="3">
    <source>
        <dbReference type="EMBL" id="CAG9608015.1"/>
    </source>
</evidence>
<dbReference type="InterPro" id="IPR050807">
    <property type="entry name" value="TransReg_Diox_bact_type"/>
</dbReference>
<organism evidence="3 4">
    <name type="scientific">Pseudoneobacillus rhizosphaerae</name>
    <dbReference type="NCBI Taxonomy" id="2880968"/>
    <lineage>
        <taxon>Bacteria</taxon>
        <taxon>Bacillati</taxon>
        <taxon>Bacillota</taxon>
        <taxon>Bacilli</taxon>
        <taxon>Bacillales</taxon>
        <taxon>Bacillaceae</taxon>
        <taxon>Pseudoneobacillus</taxon>
    </lineage>
</organism>
<dbReference type="SMART" id="SM00530">
    <property type="entry name" value="HTH_XRE"/>
    <property type="match status" value="1"/>
</dbReference>
<keyword evidence="4" id="KW-1185">Reference proteome</keyword>
<dbReference type="GO" id="GO:0003700">
    <property type="term" value="F:DNA-binding transcription factor activity"/>
    <property type="evidence" value="ECO:0007669"/>
    <property type="project" value="TreeGrafter"/>
</dbReference>
<proteinExistence type="predicted"/>
<name>A0A9C7G9L9_9BACI</name>
<accession>A0A9C7G9L9</accession>
<dbReference type="InterPro" id="IPR010982">
    <property type="entry name" value="Lambda_DNA-bd_dom_sf"/>
</dbReference>
<dbReference type="GO" id="GO:0003677">
    <property type="term" value="F:DNA binding"/>
    <property type="evidence" value="ECO:0007669"/>
    <property type="project" value="UniProtKB-KW"/>
</dbReference>
<reference evidence="3" key="1">
    <citation type="submission" date="2021-10" db="EMBL/GenBank/DDBJ databases">
        <authorList>
            <person name="Criscuolo A."/>
        </authorList>
    </citation>
    <scope>NUCLEOTIDE SEQUENCE</scope>
    <source>
        <strain evidence="3">CIP111885</strain>
    </source>
</reference>
<protein>
    <recommendedName>
        <fullName evidence="2">HTH cro/C1-type domain-containing protein</fullName>
    </recommendedName>
</protein>
<gene>
    <name evidence="3" type="ORF">NEOCIP111885_01707</name>
</gene>
<dbReference type="CDD" id="cd00093">
    <property type="entry name" value="HTH_XRE"/>
    <property type="match status" value="1"/>
</dbReference>
<dbReference type="Gene3D" id="1.10.260.40">
    <property type="entry name" value="lambda repressor-like DNA-binding domains"/>
    <property type="match status" value="1"/>
</dbReference>
<dbReference type="PANTHER" id="PTHR46797">
    <property type="entry name" value="HTH-TYPE TRANSCRIPTIONAL REGULATOR"/>
    <property type="match status" value="1"/>
</dbReference>
<evidence type="ECO:0000256" key="1">
    <source>
        <dbReference type="ARBA" id="ARBA00023125"/>
    </source>
</evidence>
<evidence type="ECO:0000259" key="2">
    <source>
        <dbReference type="PROSITE" id="PS50943"/>
    </source>
</evidence>
<dbReference type="EMBL" id="CAKJTG010000008">
    <property type="protein sequence ID" value="CAG9608015.1"/>
    <property type="molecule type" value="Genomic_DNA"/>
</dbReference>
<dbReference type="PROSITE" id="PS50943">
    <property type="entry name" value="HTH_CROC1"/>
    <property type="match status" value="1"/>
</dbReference>
<feature type="domain" description="HTH cro/C1-type" evidence="2">
    <location>
        <begin position="12"/>
        <end position="65"/>
    </location>
</feature>
<keyword evidence="1" id="KW-0238">DNA-binding</keyword>
<dbReference type="SUPFAM" id="SSF47413">
    <property type="entry name" value="lambda repressor-like DNA-binding domains"/>
    <property type="match status" value="1"/>
</dbReference>
<comment type="caution">
    <text evidence="3">The sequence shown here is derived from an EMBL/GenBank/DDBJ whole genome shotgun (WGS) entry which is preliminary data.</text>
</comment>
<dbReference type="PANTHER" id="PTHR46797:SF1">
    <property type="entry name" value="METHYLPHOSPHONATE SYNTHASE"/>
    <property type="match status" value="1"/>
</dbReference>
<sequence>MTNYENEVGAKIRALREKGNLTLREAGEGLEMDYSYLGRIERGFLPSTKVIKKIAEFYNVDISYILGEELEIPQEMEHKIKKWYSVIRETEQRGYSPEDIAKILDTLDAITGKNRQRSDN</sequence>
<dbReference type="InterPro" id="IPR001387">
    <property type="entry name" value="Cro/C1-type_HTH"/>
</dbReference>
<evidence type="ECO:0000313" key="4">
    <source>
        <dbReference type="Proteomes" id="UP000789845"/>
    </source>
</evidence>
<dbReference type="Proteomes" id="UP000789845">
    <property type="component" value="Unassembled WGS sequence"/>
</dbReference>
<dbReference type="AlphaFoldDB" id="A0A9C7G9L9"/>
<dbReference type="RefSeq" id="WP_230496269.1">
    <property type="nucleotide sequence ID" value="NZ_CAKJTG010000008.1"/>
</dbReference>